<dbReference type="Proteomes" id="UP000524246">
    <property type="component" value="Unassembled WGS sequence"/>
</dbReference>
<name>A0A7X9FQG7_9DELT</name>
<feature type="non-terminal residue" evidence="2">
    <location>
        <position position="1"/>
    </location>
</feature>
<dbReference type="InterPro" id="IPR012908">
    <property type="entry name" value="PGAP1-ab_dom-like"/>
</dbReference>
<evidence type="ECO:0000259" key="1">
    <source>
        <dbReference type="Pfam" id="PF07819"/>
    </source>
</evidence>
<dbReference type="EMBL" id="JAAZON010000199">
    <property type="protein sequence ID" value="NMC62453.1"/>
    <property type="molecule type" value="Genomic_DNA"/>
</dbReference>
<sequence length="544" mass="61608">FIHYIDIDWPDLFRPILTTKTNFFNRIRIRREVIPIIFVPGMMGSRLKRGKEIVWDPDREIMCMLLKYGGFWNTPAQRKKMLIGEKFDPGYLQVSEDDTKHNKMFTSEADPGRESRGWGGVYWGAYGGLLEELQDYNWNKPVSSDDKDKKKELAGKCFEFPVHAFGYNWTDSNYNSGKNLANKIEEIIDGYKTKERLCKYVILVTHSMGGLVARSACVLHGAQDNVLGVIHGVQPAVGAAAAYWRMKAGFERTGIASTISAWVLGTNGEEVTCILGNAPGGLELLPTKDYTQNDGGKQWLHITLQDGKEISLPQYDPYSEIYRIGENINIATQKKDASFWRLVNPDWLDPKNSGKIPDSHDPANHFKEPWDEYVKCLDKACALHEGLKTRIHNSTYQFYSSGISTVDKITFKHEEFLFRKQYAFGTGYSEPASRASFRGESTMFADMNHQEIASTLPQPQKTFVACMCKVSDFREGGDGTVPESSGSALRGDGSIIISGMRKYDHQDVYKKREARDFIVTAIRNLALKLIIEKVKEGYVDTAKW</sequence>
<dbReference type="AlphaFoldDB" id="A0A7X9FQG7"/>
<feature type="domain" description="GPI inositol-deacylase PGAP1-like alpha/beta" evidence="1">
    <location>
        <begin position="180"/>
        <end position="230"/>
    </location>
</feature>
<dbReference type="GO" id="GO:0016788">
    <property type="term" value="F:hydrolase activity, acting on ester bonds"/>
    <property type="evidence" value="ECO:0007669"/>
    <property type="project" value="InterPro"/>
</dbReference>
<dbReference type="Pfam" id="PF07819">
    <property type="entry name" value="PGAP1"/>
    <property type="match status" value="1"/>
</dbReference>
<evidence type="ECO:0000313" key="2">
    <source>
        <dbReference type="EMBL" id="NMC62453.1"/>
    </source>
</evidence>
<dbReference type="InterPro" id="IPR029058">
    <property type="entry name" value="AB_hydrolase_fold"/>
</dbReference>
<organism evidence="2 3">
    <name type="scientific">SAR324 cluster bacterium</name>
    <dbReference type="NCBI Taxonomy" id="2024889"/>
    <lineage>
        <taxon>Bacteria</taxon>
        <taxon>Deltaproteobacteria</taxon>
        <taxon>SAR324 cluster</taxon>
    </lineage>
</organism>
<accession>A0A7X9FQG7</accession>
<reference evidence="2 3" key="1">
    <citation type="journal article" date="2020" name="Biotechnol. Biofuels">
        <title>New insights from the biogas microbiome by comprehensive genome-resolved metagenomics of nearly 1600 species originating from multiple anaerobic digesters.</title>
        <authorList>
            <person name="Campanaro S."/>
            <person name="Treu L."/>
            <person name="Rodriguez-R L.M."/>
            <person name="Kovalovszki A."/>
            <person name="Ziels R.M."/>
            <person name="Maus I."/>
            <person name="Zhu X."/>
            <person name="Kougias P.G."/>
            <person name="Basile A."/>
            <person name="Luo G."/>
            <person name="Schluter A."/>
            <person name="Konstantinidis K.T."/>
            <person name="Angelidaki I."/>
        </authorList>
    </citation>
    <scope>NUCLEOTIDE SEQUENCE [LARGE SCALE GENOMIC DNA]</scope>
    <source>
        <strain evidence="2">AS27yjCOA_65</strain>
    </source>
</reference>
<dbReference type="SUPFAM" id="SSF53474">
    <property type="entry name" value="alpha/beta-Hydrolases"/>
    <property type="match status" value="1"/>
</dbReference>
<gene>
    <name evidence="2" type="ORF">GYA55_04725</name>
</gene>
<evidence type="ECO:0000313" key="3">
    <source>
        <dbReference type="Proteomes" id="UP000524246"/>
    </source>
</evidence>
<proteinExistence type="predicted"/>
<protein>
    <submittedName>
        <fullName evidence="2">Alpha/beta hydrolase</fullName>
    </submittedName>
</protein>
<dbReference type="Gene3D" id="3.40.50.1820">
    <property type="entry name" value="alpha/beta hydrolase"/>
    <property type="match status" value="1"/>
</dbReference>
<keyword evidence="2" id="KW-0378">Hydrolase</keyword>
<comment type="caution">
    <text evidence="2">The sequence shown here is derived from an EMBL/GenBank/DDBJ whole genome shotgun (WGS) entry which is preliminary data.</text>
</comment>